<dbReference type="EMBL" id="BMAW01123451">
    <property type="protein sequence ID" value="GFU03308.1"/>
    <property type="molecule type" value="Genomic_DNA"/>
</dbReference>
<dbReference type="OrthoDB" id="6418612at2759"/>
<reference evidence="1" key="1">
    <citation type="submission" date="2020-08" db="EMBL/GenBank/DDBJ databases">
        <title>Multicomponent nature underlies the extraordinary mechanical properties of spider dragline silk.</title>
        <authorList>
            <person name="Kono N."/>
            <person name="Nakamura H."/>
            <person name="Mori M."/>
            <person name="Yoshida Y."/>
            <person name="Ohtoshi R."/>
            <person name="Malay A.D."/>
            <person name="Moran D.A.P."/>
            <person name="Tomita M."/>
            <person name="Numata K."/>
            <person name="Arakawa K."/>
        </authorList>
    </citation>
    <scope>NUCLEOTIDE SEQUENCE</scope>
</reference>
<accession>A0A8X6UCD4</accession>
<keyword evidence="2" id="KW-1185">Reference proteome</keyword>
<sequence length="367" mass="44186">MNRKFWPSLQLIAHVKIALGILRNFEFSGILTDFTFEYVANKLQDIHQNLTSLPLPNVMKNRTVCIIGAMGKEIKKWYDYHMEFLLGENLDFWNRIHWHSHGTINRFETARSFIQVGNINIRLRFYLACAYYFEEDVQNLWKLMNEECQTDIIRNCFTCSRFLWLDAVQSRTALDWSRISHVLQTEDFLENNHLSFDFDDIIGFHHIFRRLQTPSARLESFLFAISSGDLHQYDLYLCLFQMEARELEILLNRLSDGMRVIMLATFLHWPFQNLFLFILERFPSNRSVGFYLDLFKFILHEKFQTEWFDYDYVSLVKELWVSTPNNVKTELRRDAMFPYLKHVLENNGKQCVSIDFIRRYRNVYFSW</sequence>
<dbReference type="AlphaFoldDB" id="A0A8X6UCD4"/>
<protein>
    <submittedName>
        <fullName evidence="1">Uncharacterized protein</fullName>
    </submittedName>
</protein>
<proteinExistence type="predicted"/>
<gene>
    <name evidence="1" type="primary">NCL1_38110</name>
    <name evidence="1" type="ORF">NPIL_237801</name>
</gene>
<evidence type="ECO:0000313" key="2">
    <source>
        <dbReference type="Proteomes" id="UP000887013"/>
    </source>
</evidence>
<organism evidence="1 2">
    <name type="scientific">Nephila pilipes</name>
    <name type="common">Giant wood spider</name>
    <name type="synonym">Nephila maculata</name>
    <dbReference type="NCBI Taxonomy" id="299642"/>
    <lineage>
        <taxon>Eukaryota</taxon>
        <taxon>Metazoa</taxon>
        <taxon>Ecdysozoa</taxon>
        <taxon>Arthropoda</taxon>
        <taxon>Chelicerata</taxon>
        <taxon>Arachnida</taxon>
        <taxon>Araneae</taxon>
        <taxon>Araneomorphae</taxon>
        <taxon>Entelegynae</taxon>
        <taxon>Araneoidea</taxon>
        <taxon>Nephilidae</taxon>
        <taxon>Nephila</taxon>
    </lineage>
</organism>
<comment type="caution">
    <text evidence="1">The sequence shown here is derived from an EMBL/GenBank/DDBJ whole genome shotgun (WGS) entry which is preliminary data.</text>
</comment>
<evidence type="ECO:0000313" key="1">
    <source>
        <dbReference type="EMBL" id="GFU03308.1"/>
    </source>
</evidence>
<name>A0A8X6UCD4_NEPPI</name>
<dbReference type="Proteomes" id="UP000887013">
    <property type="component" value="Unassembled WGS sequence"/>
</dbReference>